<feature type="transmembrane region" description="Helical" evidence="2">
    <location>
        <begin position="34"/>
        <end position="54"/>
    </location>
</feature>
<keyword evidence="2" id="KW-0472">Membrane</keyword>
<feature type="region of interest" description="Disordered" evidence="1">
    <location>
        <begin position="58"/>
        <end position="84"/>
    </location>
</feature>
<proteinExistence type="predicted"/>
<evidence type="ECO:0000313" key="4">
    <source>
        <dbReference type="Proteomes" id="UP000064967"/>
    </source>
</evidence>
<feature type="transmembrane region" description="Helical" evidence="2">
    <location>
        <begin position="9"/>
        <end position="28"/>
    </location>
</feature>
<dbReference type="Proteomes" id="UP000064967">
    <property type="component" value="Chromosome"/>
</dbReference>
<name>A0A0K1PX65_9BACT</name>
<dbReference type="AlphaFoldDB" id="A0A0K1PX65"/>
<protein>
    <submittedName>
        <fullName evidence="3">Uncharacterized protein</fullName>
    </submittedName>
</protein>
<accession>A0A0K1PX65</accession>
<organism evidence="3 4">
    <name type="scientific">Labilithrix luteola</name>
    <dbReference type="NCBI Taxonomy" id="1391654"/>
    <lineage>
        <taxon>Bacteria</taxon>
        <taxon>Pseudomonadati</taxon>
        <taxon>Myxococcota</taxon>
        <taxon>Polyangia</taxon>
        <taxon>Polyangiales</taxon>
        <taxon>Labilitrichaceae</taxon>
        <taxon>Labilithrix</taxon>
    </lineage>
</organism>
<sequence>MSKKKNDTLGFTLLPAGVAALFLGIGSFNRESSVMAITLIGIGAAMLGIAWRVLKEPPHESTAPAKAPKAPAPQAESVRAEAAE</sequence>
<reference evidence="3 4" key="1">
    <citation type="submission" date="2015-08" db="EMBL/GenBank/DDBJ databases">
        <authorList>
            <person name="Babu N.S."/>
            <person name="Beckwith C.J."/>
            <person name="Beseler K.G."/>
            <person name="Brison A."/>
            <person name="Carone J.V."/>
            <person name="Caskin T.P."/>
            <person name="Diamond M."/>
            <person name="Durham M.E."/>
            <person name="Foxe J.M."/>
            <person name="Go M."/>
            <person name="Henderson B.A."/>
            <person name="Jones I.B."/>
            <person name="McGettigan J.A."/>
            <person name="Micheletti S.J."/>
            <person name="Nasrallah M.E."/>
            <person name="Ortiz D."/>
            <person name="Piller C.R."/>
            <person name="Privatt S.R."/>
            <person name="Schneider S.L."/>
            <person name="Sharp S."/>
            <person name="Smith T.C."/>
            <person name="Stanton J.D."/>
            <person name="Ullery H.E."/>
            <person name="Wilson R.J."/>
            <person name="Serrano M.G."/>
            <person name="Buck G."/>
            <person name="Lee V."/>
            <person name="Wang Y."/>
            <person name="Carvalho R."/>
            <person name="Voegtly L."/>
            <person name="Shi R."/>
            <person name="Duckworth R."/>
            <person name="Johnson A."/>
            <person name="Loviza R."/>
            <person name="Walstead R."/>
            <person name="Shah Z."/>
            <person name="Kiflezghi M."/>
            <person name="Wade K."/>
            <person name="Ball S.L."/>
            <person name="Bradley K.W."/>
            <person name="Asai D.J."/>
            <person name="Bowman C.A."/>
            <person name="Russell D.A."/>
            <person name="Pope W.H."/>
            <person name="Jacobs-Sera D."/>
            <person name="Hendrix R.W."/>
            <person name="Hatfull G.F."/>
        </authorList>
    </citation>
    <scope>NUCLEOTIDE SEQUENCE [LARGE SCALE GENOMIC DNA]</scope>
    <source>
        <strain evidence="3 4">DSM 27648</strain>
    </source>
</reference>
<feature type="compositionally biased region" description="Low complexity" evidence="1">
    <location>
        <begin position="63"/>
        <end position="73"/>
    </location>
</feature>
<dbReference type="KEGG" id="llu:AKJ09_04789"/>
<dbReference type="EMBL" id="CP012333">
    <property type="protein sequence ID" value="AKU98125.1"/>
    <property type="molecule type" value="Genomic_DNA"/>
</dbReference>
<gene>
    <name evidence="3" type="ORF">AKJ09_04789</name>
</gene>
<keyword evidence="2" id="KW-1133">Transmembrane helix</keyword>
<evidence type="ECO:0000256" key="1">
    <source>
        <dbReference type="SAM" id="MobiDB-lite"/>
    </source>
</evidence>
<dbReference type="RefSeq" id="WP_146649150.1">
    <property type="nucleotide sequence ID" value="NZ_CP012333.1"/>
</dbReference>
<keyword evidence="2" id="KW-0812">Transmembrane</keyword>
<evidence type="ECO:0000256" key="2">
    <source>
        <dbReference type="SAM" id="Phobius"/>
    </source>
</evidence>
<evidence type="ECO:0000313" key="3">
    <source>
        <dbReference type="EMBL" id="AKU98125.1"/>
    </source>
</evidence>
<keyword evidence="4" id="KW-1185">Reference proteome</keyword>